<dbReference type="Gene3D" id="3.40.50.300">
    <property type="entry name" value="P-loop containing nucleotide triphosphate hydrolases"/>
    <property type="match status" value="1"/>
</dbReference>
<accession>A0A511AR79</accession>
<sequence>MTATIAINNVGKTLNKKKVIKDLSLNVNAGEVLGLLGPNGAGKTTLIRMIVGLIEITEGKISVCGNDVATEHKEALENIGAIVENPEMYPFFSGQKNLEYFARMHTNVTKEKIAELVDFVGLTDRIHDKVKDYSLGMKQRLGIAQALMNDPKVLILDEPTNGLDPAGMHELRRHVRMLAKEKNVTVIVSSHLLSEIELMCDRIAIIKQGELIAVENVKEEKKQRYHLKVSDIDKAQTLLEEHFEQSSKISEDNLIFALPPTLHDVSAIVKLFVENDIAIYSVEPKNHSLEDRFMYLTQDKGRK</sequence>
<dbReference type="RefSeq" id="WP_146923144.1">
    <property type="nucleotide sequence ID" value="NZ_BJUY01000002.1"/>
</dbReference>
<dbReference type="EMBL" id="BJUY01000002">
    <property type="protein sequence ID" value="GEK90714.1"/>
    <property type="molecule type" value="Genomic_DNA"/>
</dbReference>
<dbReference type="GO" id="GO:0005524">
    <property type="term" value="F:ATP binding"/>
    <property type="evidence" value="ECO:0007669"/>
    <property type="project" value="UniProtKB-KW"/>
</dbReference>
<evidence type="ECO:0000256" key="1">
    <source>
        <dbReference type="ARBA" id="ARBA00005417"/>
    </source>
</evidence>
<evidence type="ECO:0000313" key="6">
    <source>
        <dbReference type="EMBL" id="GEK90714.1"/>
    </source>
</evidence>
<feature type="domain" description="ABC transporter" evidence="5">
    <location>
        <begin position="5"/>
        <end position="233"/>
    </location>
</feature>
<dbReference type="PANTHER" id="PTHR43335:SF4">
    <property type="entry name" value="ABC TRANSPORTER, ATP-BINDING PROTEIN"/>
    <property type="match status" value="1"/>
</dbReference>
<dbReference type="Proteomes" id="UP000321662">
    <property type="component" value="Unassembled WGS sequence"/>
</dbReference>
<name>A0A511AR79_9LACT</name>
<evidence type="ECO:0000256" key="3">
    <source>
        <dbReference type="ARBA" id="ARBA00022741"/>
    </source>
</evidence>
<dbReference type="PANTHER" id="PTHR43335">
    <property type="entry name" value="ABC TRANSPORTER, ATP-BINDING PROTEIN"/>
    <property type="match status" value="1"/>
</dbReference>
<proteinExistence type="inferred from homology"/>
<evidence type="ECO:0000256" key="2">
    <source>
        <dbReference type="ARBA" id="ARBA00022448"/>
    </source>
</evidence>
<dbReference type="SUPFAM" id="SSF52540">
    <property type="entry name" value="P-loop containing nucleoside triphosphate hydrolases"/>
    <property type="match status" value="1"/>
</dbReference>
<keyword evidence="2" id="KW-0813">Transport</keyword>
<comment type="caution">
    <text evidence="6">The sequence shown here is derived from an EMBL/GenBank/DDBJ whole genome shotgun (WGS) entry which is preliminary data.</text>
</comment>
<dbReference type="Pfam" id="PF00005">
    <property type="entry name" value="ABC_tran"/>
    <property type="match status" value="1"/>
</dbReference>
<keyword evidence="3" id="KW-0547">Nucleotide-binding</keyword>
<keyword evidence="7" id="KW-1185">Reference proteome</keyword>
<dbReference type="PROSITE" id="PS00211">
    <property type="entry name" value="ABC_TRANSPORTER_1"/>
    <property type="match status" value="1"/>
</dbReference>
<dbReference type="SMART" id="SM00382">
    <property type="entry name" value="AAA"/>
    <property type="match status" value="1"/>
</dbReference>
<dbReference type="AlphaFoldDB" id="A0A511AR79"/>
<organism evidence="6 7">
    <name type="scientific">Alkalibacterium kapii</name>
    <dbReference type="NCBI Taxonomy" id="426704"/>
    <lineage>
        <taxon>Bacteria</taxon>
        <taxon>Bacillati</taxon>
        <taxon>Bacillota</taxon>
        <taxon>Bacilli</taxon>
        <taxon>Lactobacillales</taxon>
        <taxon>Carnobacteriaceae</taxon>
        <taxon>Alkalibacterium</taxon>
    </lineage>
</organism>
<evidence type="ECO:0000256" key="4">
    <source>
        <dbReference type="ARBA" id="ARBA00022840"/>
    </source>
</evidence>
<dbReference type="PROSITE" id="PS50893">
    <property type="entry name" value="ABC_TRANSPORTER_2"/>
    <property type="match status" value="1"/>
</dbReference>
<keyword evidence="4 6" id="KW-0067">ATP-binding</keyword>
<evidence type="ECO:0000259" key="5">
    <source>
        <dbReference type="PROSITE" id="PS50893"/>
    </source>
</evidence>
<dbReference type="InterPro" id="IPR003439">
    <property type="entry name" value="ABC_transporter-like_ATP-bd"/>
</dbReference>
<dbReference type="InterPro" id="IPR017871">
    <property type="entry name" value="ABC_transporter-like_CS"/>
</dbReference>
<dbReference type="OrthoDB" id="9804819at2"/>
<protein>
    <submittedName>
        <fullName evidence="6">Putative ABC transporter ATP-binding protein YhcH</fullName>
    </submittedName>
</protein>
<comment type="similarity">
    <text evidence="1">Belongs to the ABC transporter superfamily.</text>
</comment>
<dbReference type="InterPro" id="IPR003593">
    <property type="entry name" value="AAA+_ATPase"/>
</dbReference>
<reference evidence="6 7" key="1">
    <citation type="submission" date="2019-07" db="EMBL/GenBank/DDBJ databases">
        <title>Whole genome shotgun sequence of Alkalibacterium kapii NBRC 103247.</title>
        <authorList>
            <person name="Hosoyama A."/>
            <person name="Uohara A."/>
            <person name="Ohji S."/>
            <person name="Ichikawa N."/>
        </authorList>
    </citation>
    <scope>NUCLEOTIDE SEQUENCE [LARGE SCALE GENOMIC DNA]</scope>
    <source>
        <strain evidence="6 7">NBRC 103247</strain>
    </source>
</reference>
<dbReference type="InterPro" id="IPR027417">
    <property type="entry name" value="P-loop_NTPase"/>
</dbReference>
<dbReference type="GO" id="GO:0016887">
    <property type="term" value="F:ATP hydrolysis activity"/>
    <property type="evidence" value="ECO:0007669"/>
    <property type="project" value="InterPro"/>
</dbReference>
<gene>
    <name evidence="6" type="primary">yhcH</name>
    <name evidence="6" type="ORF">AKA01nite_03360</name>
</gene>
<evidence type="ECO:0000313" key="7">
    <source>
        <dbReference type="Proteomes" id="UP000321662"/>
    </source>
</evidence>